<feature type="coiled-coil region" evidence="1">
    <location>
        <begin position="513"/>
        <end position="540"/>
    </location>
</feature>
<protein>
    <submittedName>
        <fullName evidence="3">Uncharacterized protein</fullName>
    </submittedName>
</protein>
<organism evidence="3 4">
    <name type="scientific">Leptomonas pyrrhocoris</name>
    <name type="common">Firebug parasite</name>
    <dbReference type="NCBI Taxonomy" id="157538"/>
    <lineage>
        <taxon>Eukaryota</taxon>
        <taxon>Discoba</taxon>
        <taxon>Euglenozoa</taxon>
        <taxon>Kinetoplastea</taxon>
        <taxon>Metakinetoplastina</taxon>
        <taxon>Trypanosomatida</taxon>
        <taxon>Trypanosomatidae</taxon>
        <taxon>Leishmaniinae</taxon>
        <taxon>Leptomonas</taxon>
    </lineage>
</organism>
<dbReference type="GeneID" id="26900646"/>
<evidence type="ECO:0000256" key="2">
    <source>
        <dbReference type="SAM" id="MobiDB-lite"/>
    </source>
</evidence>
<comment type="caution">
    <text evidence="3">The sequence shown here is derived from an EMBL/GenBank/DDBJ whole genome shotgun (WGS) entry which is preliminary data.</text>
</comment>
<evidence type="ECO:0000256" key="1">
    <source>
        <dbReference type="SAM" id="Coils"/>
    </source>
</evidence>
<dbReference type="OrthoDB" id="197735at2759"/>
<dbReference type="EMBL" id="LGTL01000001">
    <property type="protein sequence ID" value="KPA86081.1"/>
    <property type="molecule type" value="Genomic_DNA"/>
</dbReference>
<dbReference type="RefSeq" id="XP_015664521.1">
    <property type="nucleotide sequence ID" value="XM_015796513.1"/>
</dbReference>
<gene>
    <name evidence="3" type="ORF">ABB37_00348</name>
</gene>
<dbReference type="AlphaFoldDB" id="A0A0N0VHN0"/>
<dbReference type="RefSeq" id="XP_015664520.1">
    <property type="nucleotide sequence ID" value="XM_015796512.1"/>
</dbReference>
<name>A0A0N0VHN0_LEPPY</name>
<dbReference type="EMBL" id="LGTL01000001">
    <property type="protein sequence ID" value="KPA86082.1"/>
    <property type="molecule type" value="Genomic_DNA"/>
</dbReference>
<dbReference type="InterPro" id="IPR030465">
    <property type="entry name" value="CEP131"/>
</dbReference>
<proteinExistence type="predicted"/>
<reference evidence="3 4" key="1">
    <citation type="submission" date="2015-07" db="EMBL/GenBank/DDBJ databases">
        <title>High-quality genome of monoxenous trypanosomatid Leptomonas pyrrhocoris.</title>
        <authorList>
            <person name="Flegontov P."/>
            <person name="Butenko A."/>
            <person name="Firsov S."/>
            <person name="Vlcek C."/>
            <person name="Logacheva M.D."/>
            <person name="Field M."/>
            <person name="Filatov D."/>
            <person name="Flegontova O."/>
            <person name="Gerasimov E."/>
            <person name="Jackson A.P."/>
            <person name="Kelly S."/>
            <person name="Opperdoes F."/>
            <person name="O'Reilly A."/>
            <person name="Votypka J."/>
            <person name="Yurchenko V."/>
            <person name="Lukes J."/>
        </authorList>
    </citation>
    <scope>NUCLEOTIDE SEQUENCE [LARGE SCALE GENOMIC DNA]</scope>
    <source>
        <strain evidence="3">H10</strain>
    </source>
</reference>
<dbReference type="Proteomes" id="UP000037923">
    <property type="component" value="Unassembled WGS sequence"/>
</dbReference>
<feature type="coiled-coil region" evidence="1">
    <location>
        <begin position="155"/>
        <end position="257"/>
    </location>
</feature>
<sequence>MLYGSPQPAPVAEGTSASCCSDLREMNEAKVANILSYLDSAAVVPISYEKLSHNSQNLRDVTNVTNSTSSAIPLTASALQHVTGFSPSSSSSIAPLPEGWHRNSAADAGAGATGAIAALPSVNGSAFVPAPALAWITGGGAESAQNTYLGIRKRIEGLQFEKEQLQHDNDDLRSRLQLWRSEEQQRKAEMREAVQAEMEELQKGLAKERRRAKAEGEKADKMKAELTRQVDALTVKLREETARRAEETRRLEAANAAAISSLRTKWAAQERANREKWRLAEAKRIKESTLQSLEPDIVLLLNRHKAEKARLREEYENELRQRDEVIAAKDASVEELKSKLQREAAETLTREQEAVRQSLRDESERIQRQLADERRSEKQKREQLEHHHEDQRRTLQHEIDRLGKEVLRLQSAQTTEQASFHEAVTKEVCRITAEANERMAALKDKMLLEFTTRERDLQGENHTYLRSKEDEMRRRCEVERDAAIAKVVQRLETEHLRTLESTRGSDGMLRERYLQVTREKERLQVELDLVKEQLKSALEVSKSKTDELARIQDVADLSQQHLDAIESRVRAEYAKRMGILDQEWQRKLHEFEAQHVAEVWEQQQRQTSLGQELSRLKCDYETEKKTIEQRHHAELSQINERVLVAMTKKENTIQYQSEQLLALQEAVSVRDQELQRHKQLLL</sequence>
<evidence type="ECO:0000313" key="3">
    <source>
        <dbReference type="EMBL" id="KPA86081.1"/>
    </source>
</evidence>
<keyword evidence="1" id="KW-0175">Coiled coil</keyword>
<dbReference type="GO" id="GO:0035735">
    <property type="term" value="P:intraciliary transport involved in cilium assembly"/>
    <property type="evidence" value="ECO:0007669"/>
    <property type="project" value="InterPro"/>
</dbReference>
<dbReference type="OMA" id="EVWELQQ"/>
<dbReference type="GO" id="GO:0005929">
    <property type="term" value="C:cilium"/>
    <property type="evidence" value="ECO:0007669"/>
    <property type="project" value="GOC"/>
</dbReference>
<dbReference type="PANTHER" id="PTHR31540:SF1">
    <property type="entry name" value="CENTROSOMAL PROTEIN OF 131 KDA"/>
    <property type="match status" value="1"/>
</dbReference>
<accession>A0A0N0VHN0</accession>
<feature type="region of interest" description="Disordered" evidence="2">
    <location>
        <begin position="344"/>
        <end position="394"/>
    </location>
</feature>
<dbReference type="PANTHER" id="PTHR31540">
    <property type="entry name" value="CENTROSOMAL PROTEIN OF 131 KDA"/>
    <property type="match status" value="1"/>
</dbReference>
<dbReference type="VEuPathDB" id="TriTrypDB:LpyrH10_01_3480"/>
<evidence type="ECO:0000313" key="4">
    <source>
        <dbReference type="Proteomes" id="UP000037923"/>
    </source>
</evidence>
<keyword evidence="4" id="KW-1185">Reference proteome</keyword>